<evidence type="ECO:0000256" key="1">
    <source>
        <dbReference type="SAM" id="MobiDB-lite"/>
    </source>
</evidence>
<reference evidence="2" key="1">
    <citation type="submission" date="2022-07" db="EMBL/GenBank/DDBJ databases">
        <title>Genome analysis of Parmales, a sister group of diatoms, reveals the evolutionary specialization of diatoms from phago-mixotrophs to photoautotrophs.</title>
        <authorList>
            <person name="Ban H."/>
            <person name="Sato S."/>
            <person name="Yoshikawa S."/>
            <person name="Kazumasa Y."/>
            <person name="Nakamura Y."/>
            <person name="Ichinomiya M."/>
            <person name="Saitoh K."/>
            <person name="Sato N."/>
            <person name="Blanc-Mathieu R."/>
            <person name="Endo H."/>
            <person name="Kuwata A."/>
            <person name="Ogata H."/>
        </authorList>
    </citation>
    <scope>NUCLEOTIDE SEQUENCE</scope>
</reference>
<feature type="compositionally biased region" description="Polar residues" evidence="1">
    <location>
        <begin position="101"/>
        <end position="114"/>
    </location>
</feature>
<organism evidence="2 3">
    <name type="scientific">Triparma retinervis</name>
    <dbReference type="NCBI Taxonomy" id="2557542"/>
    <lineage>
        <taxon>Eukaryota</taxon>
        <taxon>Sar</taxon>
        <taxon>Stramenopiles</taxon>
        <taxon>Ochrophyta</taxon>
        <taxon>Bolidophyceae</taxon>
        <taxon>Parmales</taxon>
        <taxon>Triparmaceae</taxon>
        <taxon>Triparma</taxon>
    </lineage>
</organism>
<dbReference type="InterPro" id="IPR011992">
    <property type="entry name" value="EF-hand-dom_pair"/>
</dbReference>
<dbReference type="AlphaFoldDB" id="A0A9W7L3H7"/>
<proteinExistence type="predicted"/>
<evidence type="ECO:0000313" key="3">
    <source>
        <dbReference type="Proteomes" id="UP001165082"/>
    </source>
</evidence>
<comment type="caution">
    <text evidence="2">The sequence shown here is derived from an EMBL/GenBank/DDBJ whole genome shotgun (WGS) entry which is preliminary data.</text>
</comment>
<dbReference type="EMBL" id="BRXZ01008628">
    <property type="protein sequence ID" value="GMI28846.1"/>
    <property type="molecule type" value="Genomic_DNA"/>
</dbReference>
<sequence>KRRKRREARERREARNSEEVERLRKERVVLDEEILKLELQCFVRSKLRAEDVGCHEWDLQSRRRWWGKGRKRRKARKRKEARKMRNTARRKPALTGAIPPNQATQPPSTTSPSANKDGRVWPGIAVPYTTEEQGDTQRIEGTGRKEEEPPEEALTRNQSPSRGAPSPSRKRSKSWDNLLALANYHYDDSNRNGSRPSLALAIKSSRGDDHKKLEKLIGKSNLDNYKDKFEQYDMGRNDELELEDVVEAFASLGRRCSRKEVKSYLRTAKIRSRTLDLMNFMKCYATIFFAGKEEVRVSKMEKVKDELRKKEQASKIAKETKAK</sequence>
<accession>A0A9W7L3H7</accession>
<feature type="region of interest" description="Disordered" evidence="1">
    <location>
        <begin position="68"/>
        <end position="173"/>
    </location>
</feature>
<feature type="non-terminal residue" evidence="2">
    <location>
        <position position="1"/>
    </location>
</feature>
<feature type="compositionally biased region" description="Basic and acidic residues" evidence="1">
    <location>
        <begin position="135"/>
        <end position="147"/>
    </location>
</feature>
<feature type="compositionally biased region" description="Basic and acidic residues" evidence="1">
    <location>
        <begin position="7"/>
        <end position="21"/>
    </location>
</feature>
<dbReference type="OrthoDB" id="10546092at2759"/>
<keyword evidence="3" id="KW-1185">Reference proteome</keyword>
<dbReference type="SUPFAM" id="SSF47473">
    <property type="entry name" value="EF-hand"/>
    <property type="match status" value="1"/>
</dbReference>
<protein>
    <submittedName>
        <fullName evidence="2">Uncharacterized protein</fullName>
    </submittedName>
</protein>
<evidence type="ECO:0000313" key="2">
    <source>
        <dbReference type="EMBL" id="GMI28846.1"/>
    </source>
</evidence>
<feature type="region of interest" description="Disordered" evidence="1">
    <location>
        <begin position="1"/>
        <end position="21"/>
    </location>
</feature>
<gene>
    <name evidence="2" type="ORF">TrRE_jg437</name>
</gene>
<dbReference type="Gene3D" id="1.10.238.10">
    <property type="entry name" value="EF-hand"/>
    <property type="match status" value="1"/>
</dbReference>
<feature type="compositionally biased region" description="Basic residues" evidence="1">
    <location>
        <begin position="68"/>
        <end position="92"/>
    </location>
</feature>
<feature type="non-terminal residue" evidence="2">
    <location>
        <position position="323"/>
    </location>
</feature>
<dbReference type="Proteomes" id="UP001165082">
    <property type="component" value="Unassembled WGS sequence"/>
</dbReference>
<name>A0A9W7L3H7_9STRA</name>